<comment type="caution">
    <text evidence="1">The sequence shown here is derived from an EMBL/GenBank/DDBJ whole genome shotgun (WGS) entry which is preliminary data.</text>
</comment>
<protein>
    <submittedName>
        <fullName evidence="1">Uncharacterized protein</fullName>
    </submittedName>
</protein>
<evidence type="ECO:0000313" key="1">
    <source>
        <dbReference type="EMBL" id="GCE28201.1"/>
    </source>
</evidence>
<gene>
    <name evidence="1" type="ORF">KDA_36850</name>
</gene>
<dbReference type="Proteomes" id="UP000287171">
    <property type="component" value="Unassembled WGS sequence"/>
</dbReference>
<keyword evidence="2" id="KW-1185">Reference proteome</keyword>
<organism evidence="1 2">
    <name type="scientific">Dictyobacter alpinus</name>
    <dbReference type="NCBI Taxonomy" id="2014873"/>
    <lineage>
        <taxon>Bacteria</taxon>
        <taxon>Bacillati</taxon>
        <taxon>Chloroflexota</taxon>
        <taxon>Ktedonobacteria</taxon>
        <taxon>Ktedonobacterales</taxon>
        <taxon>Dictyobacteraceae</taxon>
        <taxon>Dictyobacter</taxon>
    </lineage>
</organism>
<reference evidence="2" key="1">
    <citation type="submission" date="2018-12" db="EMBL/GenBank/DDBJ databases">
        <title>Tengunoibacter tsumagoiensis gen. nov., sp. nov., Dictyobacter kobayashii sp. nov., D. alpinus sp. nov., and D. joshuensis sp. nov. and description of Dictyobacteraceae fam. nov. within the order Ktedonobacterales isolated from Tengu-no-mugimeshi.</title>
        <authorList>
            <person name="Wang C.M."/>
            <person name="Zheng Y."/>
            <person name="Sakai Y."/>
            <person name="Toyoda A."/>
            <person name="Minakuchi Y."/>
            <person name="Abe K."/>
            <person name="Yokota A."/>
            <person name="Yabe S."/>
        </authorList>
    </citation>
    <scope>NUCLEOTIDE SEQUENCE [LARGE SCALE GENOMIC DNA]</scope>
    <source>
        <strain evidence="2">Uno16</strain>
    </source>
</reference>
<dbReference type="AlphaFoldDB" id="A0A402B9Y2"/>
<evidence type="ECO:0000313" key="2">
    <source>
        <dbReference type="Proteomes" id="UP000287171"/>
    </source>
</evidence>
<dbReference type="EMBL" id="BIFT01000001">
    <property type="protein sequence ID" value="GCE28201.1"/>
    <property type="molecule type" value="Genomic_DNA"/>
</dbReference>
<proteinExistence type="predicted"/>
<sequence>MLTLGEELIYIHHIAPWDRDIHKVLYTLKIEGPWANITFNEIEDFIQKRGKDYGAIKRRDYIYFPDDWSQYWASQGLL</sequence>
<accession>A0A402B9Y2</accession>
<name>A0A402B9Y2_9CHLR</name>